<dbReference type="Proteomes" id="UP001304769">
    <property type="component" value="Unassembled WGS sequence"/>
</dbReference>
<reference evidence="1 2" key="1">
    <citation type="submission" date="2023-12" db="EMBL/GenBank/DDBJ databases">
        <title>Sinomonas terricola sp. nov, isolated from litchi orchard soil in Guangdong, PR China.</title>
        <authorList>
            <person name="Jiaxin W."/>
            <person name="Yang Z."/>
            <person name="Honghui Z."/>
        </authorList>
    </citation>
    <scope>NUCLEOTIDE SEQUENCE [LARGE SCALE GENOMIC DNA]</scope>
    <source>
        <strain evidence="1 2">JGH33</strain>
    </source>
</reference>
<dbReference type="EMBL" id="JAYGGQ010000001">
    <property type="protein sequence ID" value="MEA5453289.1"/>
    <property type="molecule type" value="Genomic_DNA"/>
</dbReference>
<keyword evidence="2" id="KW-1185">Reference proteome</keyword>
<evidence type="ECO:0000313" key="2">
    <source>
        <dbReference type="Proteomes" id="UP001304769"/>
    </source>
</evidence>
<name>A0ABU5T0V9_9MICC</name>
<dbReference type="RefSeq" id="WP_323277061.1">
    <property type="nucleotide sequence ID" value="NZ_JAYGGQ010000001.1"/>
</dbReference>
<proteinExistence type="predicted"/>
<accession>A0ABU5T0V9</accession>
<organism evidence="1 2">
    <name type="scientific">Sinomonas terricola</name>
    <dbReference type="NCBI Taxonomy" id="3110330"/>
    <lineage>
        <taxon>Bacteria</taxon>
        <taxon>Bacillati</taxon>
        <taxon>Actinomycetota</taxon>
        <taxon>Actinomycetes</taxon>
        <taxon>Micrococcales</taxon>
        <taxon>Micrococcaceae</taxon>
        <taxon>Sinomonas</taxon>
    </lineage>
</organism>
<gene>
    <name evidence="1" type="ORF">SPF06_01005</name>
</gene>
<protein>
    <submittedName>
        <fullName evidence="1">Uncharacterized protein</fullName>
    </submittedName>
</protein>
<evidence type="ECO:0000313" key="1">
    <source>
        <dbReference type="EMBL" id="MEA5453289.1"/>
    </source>
</evidence>
<sequence>MITETCGCGASIQYPAKHGHRHAREWRDTHAHQPKSEAHFQHEEMRAEVGFCLPRRDEEDE</sequence>
<comment type="caution">
    <text evidence="1">The sequence shown here is derived from an EMBL/GenBank/DDBJ whole genome shotgun (WGS) entry which is preliminary data.</text>
</comment>